<sequence length="337" mass="36307">MIMAAALSGCTSPTTSPSVTPTATAKPVTIVDSTGKTITLPAAANRIIVTNSDAAEVLIALGAKDKIVGIVNTVNNTPLMASQLGNITSVGVWDNPSIEDIIALKPDVVISYASWKPKNLAQFQAANITLIQLDCYKMDNLTSDIRKMGVICGEEENATAYVGFIEDNMKTVTDRIANVTESQKPKVYWGQNMTTLSTAGKGSGGDTLVRMSGGYNIAGNLTQMYPQVSAEWILESNPDIVVQTVGYVKSQDYMVGKIAEIKNRTGMENVNAVKDNRVYIMSTAVAYGPKGFMGMLYMGKILYPDRFSDVDAQKALDTYAQKFVPGANDYVYIYPSP</sequence>
<proteinExistence type="predicted"/>
<dbReference type="SUPFAM" id="SSF53807">
    <property type="entry name" value="Helical backbone' metal receptor"/>
    <property type="match status" value="1"/>
</dbReference>
<keyword evidence="4" id="KW-1185">Reference proteome</keyword>
<protein>
    <submittedName>
        <fullName evidence="3">Iron compound ABC transporter iron compound binding protein</fullName>
    </submittedName>
</protein>
<dbReference type="InterPro" id="IPR050902">
    <property type="entry name" value="ABC_Transporter_SBP"/>
</dbReference>
<dbReference type="InterPro" id="IPR002491">
    <property type="entry name" value="ABC_transptr_periplasmic_BD"/>
</dbReference>
<feature type="region of interest" description="Disordered" evidence="1">
    <location>
        <begin position="1"/>
        <end position="22"/>
    </location>
</feature>
<gene>
    <name evidence="3" type="ordered locus">MCP_1791</name>
</gene>
<feature type="compositionally biased region" description="Low complexity" evidence="1">
    <location>
        <begin position="11"/>
        <end position="22"/>
    </location>
</feature>
<dbReference type="Gene3D" id="3.40.50.1980">
    <property type="entry name" value="Nitrogenase molybdenum iron protein domain"/>
    <property type="match status" value="2"/>
</dbReference>
<evidence type="ECO:0000313" key="4">
    <source>
        <dbReference type="Proteomes" id="UP000001882"/>
    </source>
</evidence>
<dbReference type="PANTHER" id="PTHR30535">
    <property type="entry name" value="VITAMIN B12-BINDING PROTEIN"/>
    <property type="match status" value="1"/>
</dbReference>
<dbReference type="FunCoup" id="D1YZJ1">
    <property type="interactions" value="1"/>
</dbReference>
<dbReference type="PANTHER" id="PTHR30535:SF34">
    <property type="entry name" value="MOLYBDATE-BINDING PROTEIN MOLA"/>
    <property type="match status" value="1"/>
</dbReference>
<feature type="domain" description="Fe/B12 periplasmic-binding" evidence="2">
    <location>
        <begin position="46"/>
        <end position="310"/>
    </location>
</feature>
<evidence type="ECO:0000313" key="3">
    <source>
        <dbReference type="EMBL" id="BAI61863.1"/>
    </source>
</evidence>
<dbReference type="Proteomes" id="UP000001882">
    <property type="component" value="Chromosome"/>
</dbReference>
<dbReference type="STRING" id="304371.MCP_1791"/>
<dbReference type="PROSITE" id="PS50983">
    <property type="entry name" value="FE_B12_PBP"/>
    <property type="match status" value="1"/>
</dbReference>
<dbReference type="Pfam" id="PF01497">
    <property type="entry name" value="Peripla_BP_2"/>
    <property type="match status" value="1"/>
</dbReference>
<name>D1YZJ1_METPS</name>
<dbReference type="InParanoid" id="D1YZJ1"/>
<evidence type="ECO:0000256" key="1">
    <source>
        <dbReference type="SAM" id="MobiDB-lite"/>
    </source>
</evidence>
<reference evidence="4" key="3">
    <citation type="journal article" date="2011" name="PLoS ONE">
        <title>Genome sequence of a mesophilic hydrogenotrophic methanogen Methanocella paludicola, the first cultivated representative of the order Methanocellales.</title>
        <authorList>
            <person name="Sakai S."/>
            <person name="Takaki Y."/>
            <person name="Shimamura S."/>
            <person name="Sekine M."/>
            <person name="Tajima T."/>
            <person name="Kosugi H."/>
            <person name="Ichikawa N."/>
            <person name="Tasumi E."/>
            <person name="Hiraki A.T."/>
            <person name="Shimizu A."/>
            <person name="Kato Y."/>
            <person name="Nishiko R."/>
            <person name="Mori K."/>
            <person name="Fujita N."/>
            <person name="Imachi H."/>
            <person name="Takai K."/>
        </authorList>
    </citation>
    <scope>NUCLEOTIDE SEQUENCE [LARGE SCALE GENOMIC DNA]</scope>
    <source>
        <strain evidence="4">DSM 17711 / JCM 13418 / NBRC 101707 / SANAE</strain>
    </source>
</reference>
<organism evidence="3 4">
    <name type="scientific">Methanocella paludicola (strain DSM 17711 / JCM 13418 / NBRC 101707 / SANAE)</name>
    <dbReference type="NCBI Taxonomy" id="304371"/>
    <lineage>
        <taxon>Archaea</taxon>
        <taxon>Methanobacteriati</taxon>
        <taxon>Methanobacteriota</taxon>
        <taxon>Stenosarchaea group</taxon>
        <taxon>Methanomicrobia</taxon>
        <taxon>Methanocellales</taxon>
        <taxon>Methanocellaceae</taxon>
        <taxon>Methanocella</taxon>
    </lineage>
</organism>
<dbReference type="KEGG" id="mpd:MCP_1791"/>
<dbReference type="AlphaFoldDB" id="D1YZJ1"/>
<accession>D1YZJ1</accession>
<dbReference type="eggNOG" id="arCOG04233">
    <property type="taxonomic scope" value="Archaea"/>
</dbReference>
<dbReference type="EMBL" id="AP011532">
    <property type="protein sequence ID" value="BAI61863.1"/>
    <property type="molecule type" value="Genomic_DNA"/>
</dbReference>
<reference evidence="3 4" key="1">
    <citation type="journal article" date="2007" name="Appl. Environ. Microbiol.">
        <title>Isolation of key methanogens for global methane emission from rice paddy fields: a novel isolate affiliated with the clone cluster rice cluster I.</title>
        <authorList>
            <person name="Sakai S."/>
            <person name="Imachi H."/>
            <person name="Sekiguchi Y."/>
            <person name="Ohashi A."/>
            <person name="Harada H."/>
            <person name="Kamagata Y."/>
        </authorList>
    </citation>
    <scope>NUCLEOTIDE SEQUENCE [LARGE SCALE GENOMIC DNA]</scope>
    <source>
        <strain evidence="4">DSM 17711 / JCM 13418 / NBRC 101707 / SANAE</strain>
    </source>
</reference>
<dbReference type="OrthoDB" id="24039at2157"/>
<evidence type="ECO:0000259" key="2">
    <source>
        <dbReference type="PROSITE" id="PS50983"/>
    </source>
</evidence>
<reference evidence="3 4" key="2">
    <citation type="journal article" date="2008" name="Int. J. Syst. Evol. Microbiol.">
        <title>Methanocella paludicola gen. nov., sp. nov., a methane-producing archaeon, the first isolate of the lineage 'Rice Cluster I', and proposal of the new archaeal order Methanocellales ord. nov.</title>
        <authorList>
            <person name="Sakai S."/>
            <person name="Imachi H."/>
            <person name="Hanada S."/>
            <person name="Ohashi A."/>
            <person name="Harada H."/>
            <person name="Kamagata Y."/>
        </authorList>
    </citation>
    <scope>NUCLEOTIDE SEQUENCE [LARGE SCALE GENOMIC DNA]</scope>
    <source>
        <strain evidence="4">DSM 17711 / JCM 13418 / NBRC 101707 / SANAE</strain>
    </source>
</reference>